<organism evidence="1 2">
    <name type="scientific">Chaenocephalus aceratus</name>
    <name type="common">Blackfin icefish</name>
    <name type="synonym">Chaenichthys aceratus</name>
    <dbReference type="NCBI Taxonomy" id="36190"/>
    <lineage>
        <taxon>Eukaryota</taxon>
        <taxon>Metazoa</taxon>
        <taxon>Chordata</taxon>
        <taxon>Craniata</taxon>
        <taxon>Vertebrata</taxon>
        <taxon>Euteleostomi</taxon>
        <taxon>Actinopterygii</taxon>
        <taxon>Neopterygii</taxon>
        <taxon>Teleostei</taxon>
        <taxon>Neoteleostei</taxon>
        <taxon>Acanthomorphata</taxon>
        <taxon>Eupercaria</taxon>
        <taxon>Perciformes</taxon>
        <taxon>Notothenioidei</taxon>
        <taxon>Channichthyidae</taxon>
        <taxon>Chaenocephalus</taxon>
    </lineage>
</organism>
<reference evidence="1" key="1">
    <citation type="submission" date="2022-05" db="EMBL/GenBank/DDBJ databases">
        <title>Chromosome-level genome of Chaenocephalus aceratus.</title>
        <authorList>
            <person name="Park H."/>
        </authorList>
    </citation>
    <scope>NUCLEOTIDE SEQUENCE</scope>
    <source>
        <strain evidence="1">KU_202001</strain>
    </source>
</reference>
<dbReference type="Proteomes" id="UP001057452">
    <property type="component" value="Chromosome 14"/>
</dbReference>
<keyword evidence="2" id="KW-1185">Reference proteome</keyword>
<protein>
    <submittedName>
        <fullName evidence="1">Uncharacterized protein</fullName>
    </submittedName>
</protein>
<comment type="caution">
    <text evidence="1">The sequence shown here is derived from an EMBL/GenBank/DDBJ whole genome shotgun (WGS) entry which is preliminary data.</text>
</comment>
<sequence>RNWMEANSWTAAPSHFSSLVISTSLSLYPAALALTLSPSSPSESHTAAIVGEGEDCTQTTDLRVKTEPVCKLEPASPDPPPAEDQTEPVDLSLNKPRPSSLPSSAAGTTMNPAPSGMGAGGQQILHVIHTIPSVSMPSKVGQLQTIPVVVQSLPVVYTHDD</sequence>
<feature type="non-terminal residue" evidence="1">
    <location>
        <position position="1"/>
    </location>
</feature>
<evidence type="ECO:0000313" key="1">
    <source>
        <dbReference type="EMBL" id="KAI4814342.1"/>
    </source>
</evidence>
<evidence type="ECO:0000313" key="2">
    <source>
        <dbReference type="Proteomes" id="UP001057452"/>
    </source>
</evidence>
<accession>A0ACB9WKV1</accession>
<gene>
    <name evidence="1" type="ORF">KUCAC02_003539</name>
</gene>
<proteinExistence type="predicted"/>
<dbReference type="EMBL" id="CM043798">
    <property type="protein sequence ID" value="KAI4814342.1"/>
    <property type="molecule type" value="Genomic_DNA"/>
</dbReference>
<name>A0ACB9WKV1_CHAAC</name>